<accession>A0A4D7AMK2</accession>
<proteinExistence type="predicted"/>
<organism evidence="2 3">
    <name type="scientific">Dysosmobacter welbionis</name>
    <dbReference type="NCBI Taxonomy" id="2093857"/>
    <lineage>
        <taxon>Bacteria</taxon>
        <taxon>Bacillati</taxon>
        <taxon>Bacillota</taxon>
        <taxon>Clostridia</taxon>
        <taxon>Eubacteriales</taxon>
        <taxon>Oscillospiraceae</taxon>
        <taxon>Dysosmobacter</taxon>
    </lineage>
</organism>
<evidence type="ECO:0000313" key="3">
    <source>
        <dbReference type="Proteomes" id="UP000298642"/>
    </source>
</evidence>
<feature type="compositionally biased region" description="Basic residues" evidence="1">
    <location>
        <begin position="45"/>
        <end position="58"/>
    </location>
</feature>
<keyword evidence="3" id="KW-1185">Reference proteome</keyword>
<dbReference type="KEGG" id="obj:EIO64_04690"/>
<dbReference type="Proteomes" id="UP000298642">
    <property type="component" value="Chromosome"/>
</dbReference>
<name>A0A4D7AMK2_9FIRM</name>
<dbReference type="RefSeq" id="WP_136890894.1">
    <property type="nucleotide sequence ID" value="NZ_CP034413.3"/>
</dbReference>
<dbReference type="AlphaFoldDB" id="A0A4D7AMK2"/>
<feature type="region of interest" description="Disordered" evidence="1">
    <location>
        <begin position="1"/>
        <end position="73"/>
    </location>
</feature>
<sequence>MGKVSGKTHTKAQLDHWANLHNPNNKAYQADADNRANQMNPNHRSYQRTHNANRRNKAHWMPEWAPDYPEYDD</sequence>
<feature type="compositionally biased region" description="Polar residues" evidence="1">
    <location>
        <begin position="35"/>
        <end position="44"/>
    </location>
</feature>
<evidence type="ECO:0000256" key="1">
    <source>
        <dbReference type="SAM" id="MobiDB-lite"/>
    </source>
</evidence>
<dbReference type="EMBL" id="CP034413">
    <property type="protein sequence ID" value="QCI58605.1"/>
    <property type="molecule type" value="Genomic_DNA"/>
</dbReference>
<gene>
    <name evidence="2" type="ORF">EIO64_04690</name>
</gene>
<feature type="compositionally biased region" description="Basic residues" evidence="1">
    <location>
        <begin position="1"/>
        <end position="10"/>
    </location>
</feature>
<reference evidence="3" key="1">
    <citation type="submission" date="2018-12" db="EMBL/GenBank/DDBJ databases">
        <title>Dusodibacter welbiota gen. nov., sp. nov., isolated from human faeces and emended description of the Oscillibacter genus.</title>
        <authorList>
            <person name="Le Roy T."/>
            <person name="Van der Smissen P."/>
            <person name="Delzenne N."/>
            <person name="Muccioli G."/>
            <person name="Collet J.F."/>
            <person name="Cani P.D."/>
        </authorList>
    </citation>
    <scope>NUCLEOTIDE SEQUENCE [LARGE SCALE GENOMIC DNA]</scope>
    <source>
        <strain evidence="3">J115</strain>
    </source>
</reference>
<protein>
    <submittedName>
        <fullName evidence="2">Uncharacterized protein</fullName>
    </submittedName>
</protein>
<evidence type="ECO:0000313" key="2">
    <source>
        <dbReference type="EMBL" id="QCI58605.1"/>
    </source>
</evidence>